<dbReference type="GeneID" id="93177224"/>
<dbReference type="Proteomes" id="UP001565474">
    <property type="component" value="Unassembled WGS sequence"/>
</dbReference>
<dbReference type="EMBL" id="LJYF01000031">
    <property type="protein sequence ID" value="KRP92503.1"/>
    <property type="molecule type" value="Genomic_DNA"/>
</dbReference>
<accession>A0A0R3C4D4</accession>
<protein>
    <submittedName>
        <fullName evidence="1">Uncharacterized protein</fullName>
    </submittedName>
</protein>
<name>A0A0R3C4D4_9BRAD</name>
<evidence type="ECO:0000313" key="2">
    <source>
        <dbReference type="EMBL" id="MEY9475194.1"/>
    </source>
</evidence>
<reference evidence="1 4" key="1">
    <citation type="submission" date="2015-09" db="EMBL/GenBank/DDBJ databases">
        <title>Draft Genome Sequence of the Strain BR 3267 (Bradyrhizobium yuanmingense) recommended as inoculant for cowpea in Brazil.</title>
        <authorList>
            <person name="Simoes-Araujo J.L."/>
            <person name="Zilli J.E."/>
        </authorList>
    </citation>
    <scope>NUCLEOTIDE SEQUENCE [LARGE SCALE GENOMIC DNA]</scope>
    <source>
        <strain evidence="1 4">BR3267</strain>
    </source>
</reference>
<evidence type="ECO:0000313" key="3">
    <source>
        <dbReference type="EMBL" id="SCB33390.1"/>
    </source>
</evidence>
<dbReference type="Proteomes" id="UP000183174">
    <property type="component" value="Unassembled WGS sequence"/>
</dbReference>
<evidence type="ECO:0000313" key="6">
    <source>
        <dbReference type="Proteomes" id="UP001565474"/>
    </source>
</evidence>
<organism evidence="1 4">
    <name type="scientific">Bradyrhizobium yuanmingense</name>
    <dbReference type="NCBI Taxonomy" id="108015"/>
    <lineage>
        <taxon>Bacteria</taxon>
        <taxon>Pseudomonadati</taxon>
        <taxon>Pseudomonadota</taxon>
        <taxon>Alphaproteobacteria</taxon>
        <taxon>Hyphomicrobiales</taxon>
        <taxon>Nitrobacteraceae</taxon>
        <taxon>Bradyrhizobium</taxon>
    </lineage>
</organism>
<evidence type="ECO:0000313" key="4">
    <source>
        <dbReference type="Proteomes" id="UP000051380"/>
    </source>
</evidence>
<dbReference type="Proteomes" id="UP000051380">
    <property type="component" value="Unassembled WGS sequence"/>
</dbReference>
<dbReference type="EMBL" id="JBGBZN010000002">
    <property type="protein sequence ID" value="MEY9475194.1"/>
    <property type="molecule type" value="Genomic_DNA"/>
</dbReference>
<evidence type="ECO:0000313" key="1">
    <source>
        <dbReference type="EMBL" id="KRP92503.1"/>
    </source>
</evidence>
<keyword evidence="6" id="KW-1185">Reference proteome</keyword>
<evidence type="ECO:0000313" key="5">
    <source>
        <dbReference type="Proteomes" id="UP000183174"/>
    </source>
</evidence>
<reference evidence="2 6" key="3">
    <citation type="submission" date="2024-07" db="EMBL/GenBank/DDBJ databases">
        <title>Genomic Encyclopedia of Type Strains, Phase V (KMG-V): Genome sequencing to study the core and pangenomes of soil and plant-associated prokaryotes.</title>
        <authorList>
            <person name="Whitman W."/>
        </authorList>
    </citation>
    <scope>NUCLEOTIDE SEQUENCE [LARGE SCALE GENOMIC DNA]</scope>
    <source>
        <strain evidence="2 6">USDA 222</strain>
    </source>
</reference>
<sequence length="64" mass="7616">MSIDRNIGTIGPQSNWTEIWHLWTVIVPRRSINGQFVLGKVWRRHDGRDWIYKKFTEFDGEEAA</sequence>
<dbReference type="OrthoDB" id="8240573at2"/>
<dbReference type="AlphaFoldDB" id="A0A0R3C4D4"/>
<gene>
    <name evidence="2" type="ORF">ABH992_007593</name>
    <name evidence="1" type="ORF">AOQ72_30580</name>
    <name evidence="3" type="ORF">GA0061099_100519</name>
</gene>
<dbReference type="RefSeq" id="WP_036027955.1">
    <property type="nucleotide sequence ID" value="NZ_CP104173.1"/>
</dbReference>
<reference evidence="3 5" key="2">
    <citation type="submission" date="2016-08" db="EMBL/GenBank/DDBJ databases">
        <authorList>
            <person name="Seilhamer J.J."/>
        </authorList>
    </citation>
    <scope>NUCLEOTIDE SEQUENCE [LARGE SCALE GENOMIC DNA]</scope>
    <source>
        <strain evidence="3 5">CCBAU 10071</strain>
    </source>
</reference>
<proteinExistence type="predicted"/>
<dbReference type="EMBL" id="FMAE01000005">
    <property type="protein sequence ID" value="SCB33390.1"/>
    <property type="molecule type" value="Genomic_DNA"/>
</dbReference>